<dbReference type="GO" id="GO:0050660">
    <property type="term" value="F:flavin adenine dinucleotide binding"/>
    <property type="evidence" value="ECO:0007669"/>
    <property type="project" value="TreeGrafter"/>
</dbReference>
<dbReference type="InterPro" id="IPR029035">
    <property type="entry name" value="DHS-like_NAD/FAD-binding_dom"/>
</dbReference>
<protein>
    <recommendedName>
        <fullName evidence="6">Acetolactate synthase</fullName>
    </recommendedName>
</protein>
<evidence type="ECO:0000259" key="2">
    <source>
        <dbReference type="Pfam" id="PF00205"/>
    </source>
</evidence>
<dbReference type="Gene3D" id="3.40.50.1220">
    <property type="entry name" value="TPP-binding domain"/>
    <property type="match status" value="1"/>
</dbReference>
<reference evidence="4 5" key="1">
    <citation type="submission" date="2017-09" db="EMBL/GenBank/DDBJ databases">
        <title>Depth-based differentiation of microbial function through sediment-hosted aquifers and enrichment of novel symbionts in the deep terrestrial subsurface.</title>
        <authorList>
            <person name="Probst A.J."/>
            <person name="Ladd B."/>
            <person name="Jarett J.K."/>
            <person name="Geller-Mcgrath D.E."/>
            <person name="Sieber C.M."/>
            <person name="Emerson J.B."/>
            <person name="Anantharaman K."/>
            <person name="Thomas B.C."/>
            <person name="Malmstrom R."/>
            <person name="Stieglmeier M."/>
            <person name="Klingl A."/>
            <person name="Woyke T."/>
            <person name="Ryan C.M."/>
            <person name="Banfield J.F."/>
        </authorList>
    </citation>
    <scope>NUCLEOTIDE SEQUENCE [LARGE SCALE GENOMIC DNA]</scope>
    <source>
        <strain evidence="4">CG07_land_8_20_14_0_80_42_15</strain>
    </source>
</reference>
<dbReference type="PANTHER" id="PTHR18968:SF142">
    <property type="entry name" value="ACETOLACTATE SYNTHASE"/>
    <property type="match status" value="1"/>
</dbReference>
<proteinExistence type="inferred from homology"/>
<dbReference type="GO" id="GO:0005948">
    <property type="term" value="C:acetolactate synthase complex"/>
    <property type="evidence" value="ECO:0007669"/>
    <property type="project" value="TreeGrafter"/>
</dbReference>
<comment type="similarity">
    <text evidence="1">Belongs to the TPP enzyme family.</text>
</comment>
<dbReference type="CDD" id="cd07035">
    <property type="entry name" value="TPP_PYR_POX_like"/>
    <property type="match status" value="1"/>
</dbReference>
<dbReference type="Pfam" id="PF00205">
    <property type="entry name" value="TPP_enzyme_M"/>
    <property type="match status" value="1"/>
</dbReference>
<comment type="caution">
    <text evidence="4">The sequence shown here is derived from an EMBL/GenBank/DDBJ whole genome shotgun (WGS) entry which is preliminary data.</text>
</comment>
<dbReference type="SUPFAM" id="SSF52518">
    <property type="entry name" value="Thiamin diphosphate-binding fold (THDP-binding)"/>
    <property type="match status" value="1"/>
</dbReference>
<dbReference type="GO" id="GO:0000287">
    <property type="term" value="F:magnesium ion binding"/>
    <property type="evidence" value="ECO:0007669"/>
    <property type="project" value="InterPro"/>
</dbReference>
<dbReference type="InterPro" id="IPR045229">
    <property type="entry name" value="TPP_enz"/>
</dbReference>
<dbReference type="GO" id="GO:0009099">
    <property type="term" value="P:L-valine biosynthetic process"/>
    <property type="evidence" value="ECO:0007669"/>
    <property type="project" value="TreeGrafter"/>
</dbReference>
<dbReference type="Gene3D" id="3.40.50.970">
    <property type="match status" value="1"/>
</dbReference>
<dbReference type="InterPro" id="IPR012001">
    <property type="entry name" value="Thiamin_PyroP_enz_TPP-bd_dom"/>
</dbReference>
<dbReference type="InterPro" id="IPR029061">
    <property type="entry name" value="THDP-binding"/>
</dbReference>
<gene>
    <name evidence="4" type="ORF">COS99_00140</name>
</gene>
<dbReference type="GO" id="GO:0030976">
    <property type="term" value="F:thiamine pyrophosphate binding"/>
    <property type="evidence" value="ECO:0007669"/>
    <property type="project" value="InterPro"/>
</dbReference>
<organism evidence="4 5">
    <name type="scientific">Candidatus Aquitaenariimonas noxiae</name>
    <dbReference type="NCBI Taxonomy" id="1974741"/>
    <lineage>
        <taxon>Bacteria</taxon>
        <taxon>Pseudomonadati</taxon>
        <taxon>Candidatus Omnitrophota</taxon>
        <taxon>Candidatus Aquitaenariimonas</taxon>
    </lineage>
</organism>
<dbReference type="GO" id="GO:0009097">
    <property type="term" value="P:isoleucine biosynthetic process"/>
    <property type="evidence" value="ECO:0007669"/>
    <property type="project" value="TreeGrafter"/>
</dbReference>
<feature type="domain" description="Thiamine pyrophosphate enzyme central" evidence="2">
    <location>
        <begin position="201"/>
        <end position="319"/>
    </location>
</feature>
<name>A0A2J0KVP4_9BACT</name>
<feature type="non-terminal residue" evidence="4">
    <location>
        <position position="326"/>
    </location>
</feature>
<sequence length="326" mass="35680">MIKLSDYVINFLVQKNISDIFTISGGGIMHLVESLGNNKAISYFCNYNEQATAYCAEGYARLKGDMSACLVTTGPGSTNAISGVASAWVDSVPMLVISGQVKRGLIANYSKLRQIGEQEVNIIDMVKPITKYAKTITEPNTIRYELERAFYMAKDGRPGPVWINIPLDVQGSFVDENKMSAFKPVKCLPSRGKANLKAQVSKTVKMLKNSKRPLLLCGYGVRIAGAEDLLSQVLTRVKIPVALSFNGMDLIPEEHSLLIGKPGIIGQRRANFAVQNSDCILVIGSRLSLKIVGYNYKSFAVKAKKIIVDVDGEELRKITVNPDLAI</sequence>
<dbReference type="AlphaFoldDB" id="A0A2J0KVP4"/>
<accession>A0A2J0KVP4</accession>
<dbReference type="GO" id="GO:0003984">
    <property type="term" value="F:acetolactate synthase activity"/>
    <property type="evidence" value="ECO:0007669"/>
    <property type="project" value="TreeGrafter"/>
</dbReference>
<dbReference type="EMBL" id="PEWV01000002">
    <property type="protein sequence ID" value="PIU42465.1"/>
    <property type="molecule type" value="Genomic_DNA"/>
</dbReference>
<dbReference type="InterPro" id="IPR012000">
    <property type="entry name" value="Thiamin_PyroP_enz_cen_dom"/>
</dbReference>
<dbReference type="Pfam" id="PF02776">
    <property type="entry name" value="TPP_enzyme_N"/>
    <property type="match status" value="1"/>
</dbReference>
<evidence type="ECO:0000313" key="5">
    <source>
        <dbReference type="Proteomes" id="UP000230052"/>
    </source>
</evidence>
<dbReference type="Proteomes" id="UP000230052">
    <property type="component" value="Unassembled WGS sequence"/>
</dbReference>
<evidence type="ECO:0000259" key="3">
    <source>
        <dbReference type="Pfam" id="PF02776"/>
    </source>
</evidence>
<evidence type="ECO:0008006" key="6">
    <source>
        <dbReference type="Google" id="ProtNLM"/>
    </source>
</evidence>
<feature type="domain" description="Thiamine pyrophosphate enzyme N-terminal TPP-binding" evidence="3">
    <location>
        <begin position="3"/>
        <end position="107"/>
    </location>
</feature>
<evidence type="ECO:0000313" key="4">
    <source>
        <dbReference type="EMBL" id="PIU42465.1"/>
    </source>
</evidence>
<dbReference type="PANTHER" id="PTHR18968">
    <property type="entry name" value="THIAMINE PYROPHOSPHATE ENZYMES"/>
    <property type="match status" value="1"/>
</dbReference>
<dbReference type="FunFam" id="3.40.50.970:FF:000007">
    <property type="entry name" value="Acetolactate synthase"/>
    <property type="match status" value="1"/>
</dbReference>
<dbReference type="SUPFAM" id="SSF52467">
    <property type="entry name" value="DHS-like NAD/FAD-binding domain"/>
    <property type="match status" value="1"/>
</dbReference>
<evidence type="ECO:0000256" key="1">
    <source>
        <dbReference type="ARBA" id="ARBA00007812"/>
    </source>
</evidence>